<evidence type="ECO:0000256" key="4">
    <source>
        <dbReference type="ARBA" id="ARBA00023319"/>
    </source>
</evidence>
<dbReference type="RefSeq" id="XP_022329347.1">
    <property type="nucleotide sequence ID" value="XM_022473639.1"/>
</dbReference>
<evidence type="ECO:0000313" key="7">
    <source>
        <dbReference type="Proteomes" id="UP000694844"/>
    </source>
</evidence>
<accession>A0A8B8DNM9</accession>
<proteinExistence type="predicted"/>
<dbReference type="Gene3D" id="2.60.40.10">
    <property type="entry name" value="Immunoglobulins"/>
    <property type="match status" value="3"/>
</dbReference>
<dbReference type="InterPro" id="IPR013783">
    <property type="entry name" value="Ig-like_fold"/>
</dbReference>
<evidence type="ECO:0000313" key="8">
    <source>
        <dbReference type="RefSeq" id="XP_022329346.1"/>
    </source>
</evidence>
<dbReference type="Proteomes" id="UP000694844">
    <property type="component" value="Chromosome 4"/>
</dbReference>
<evidence type="ECO:0000313" key="10">
    <source>
        <dbReference type="RefSeq" id="XP_022329348.1"/>
    </source>
</evidence>
<evidence type="ECO:0000259" key="6">
    <source>
        <dbReference type="PROSITE" id="PS50835"/>
    </source>
</evidence>
<dbReference type="SMART" id="SM00408">
    <property type="entry name" value="IGc2"/>
    <property type="match status" value="3"/>
</dbReference>
<keyword evidence="3" id="KW-1015">Disulfide bond</keyword>
<evidence type="ECO:0000256" key="1">
    <source>
        <dbReference type="ARBA" id="ARBA00022729"/>
    </source>
</evidence>
<organism evidence="7 10">
    <name type="scientific">Crassostrea virginica</name>
    <name type="common">Eastern oyster</name>
    <dbReference type="NCBI Taxonomy" id="6565"/>
    <lineage>
        <taxon>Eukaryota</taxon>
        <taxon>Metazoa</taxon>
        <taxon>Spiralia</taxon>
        <taxon>Lophotrochozoa</taxon>
        <taxon>Mollusca</taxon>
        <taxon>Bivalvia</taxon>
        <taxon>Autobranchia</taxon>
        <taxon>Pteriomorphia</taxon>
        <taxon>Ostreida</taxon>
        <taxon>Ostreoidea</taxon>
        <taxon>Ostreidae</taxon>
        <taxon>Crassostrea</taxon>
    </lineage>
</organism>
<dbReference type="InterPro" id="IPR051170">
    <property type="entry name" value="Neural/epithelial_adhesion"/>
</dbReference>
<dbReference type="SMART" id="SM00409">
    <property type="entry name" value="IG"/>
    <property type="match status" value="3"/>
</dbReference>
<feature type="domain" description="Ig-like" evidence="6">
    <location>
        <begin position="135"/>
        <end position="209"/>
    </location>
</feature>
<feature type="domain" description="Ig-like" evidence="6">
    <location>
        <begin position="35"/>
        <end position="118"/>
    </location>
</feature>
<feature type="chain" id="PRO_5044666335" evidence="5">
    <location>
        <begin position="26"/>
        <end position="410"/>
    </location>
</feature>
<sequence>MNIKIELNLSRIIWLLDSFLKVLLAFQDVSVYTLPTFENTSDVTSIAGTNAELKCKVQNLGNYTVAWVSPKGTVISRGVTKVTDDTRISIERQYMEDWNILIRNVTFQDRGNYNCVVNTSPIPCIKRIYLYVNVPPMIQGKDTSLPVPVFAREGETVTLVCNATGFPPPRIHWFRDKKTNVTDLPGDTLVIRNITRHCAGEYQCRANNGLQMVDTRVFILTVRFAPEVSVLVSRLGITLGSETVLQCSCSASPIRICVWKRNGNDLRISSKYEPNTYNDDPETITLSLTIFHIQEEDLGRYECHAQNLLGEDSDYTFLYEYKPPIPSTLSLLVPFTSKITTPSSRYRPVQSVSPRNIFDDPFDPDENIVILRPSTVKTPSKYSSESSGSVTQLFEPLLCILFGLHFVIDL</sequence>
<dbReference type="PANTHER" id="PTHR12231:SF253">
    <property type="entry name" value="DPR-INTERACTING PROTEIN ETA, ISOFORM B-RELATED"/>
    <property type="match status" value="1"/>
</dbReference>
<protein>
    <submittedName>
        <fullName evidence="8 9">Protein amalgam-like</fullName>
    </submittedName>
</protein>
<keyword evidence="7" id="KW-1185">Reference proteome</keyword>
<keyword evidence="1 5" id="KW-0732">Signal</keyword>
<feature type="signal peptide" evidence="5">
    <location>
        <begin position="1"/>
        <end position="25"/>
    </location>
</feature>
<reference evidence="8 9" key="1">
    <citation type="submission" date="2025-04" db="UniProtKB">
        <authorList>
            <consortium name="RefSeq"/>
        </authorList>
    </citation>
    <scope>IDENTIFICATION</scope>
    <source>
        <tissue evidence="8 9">Whole sample</tissue>
    </source>
</reference>
<dbReference type="InterPro" id="IPR003599">
    <property type="entry name" value="Ig_sub"/>
</dbReference>
<gene>
    <name evidence="8 9 10" type="primary">LOC111128163</name>
</gene>
<dbReference type="AlphaFoldDB" id="A0A8B8DNM9"/>
<dbReference type="SUPFAM" id="SSF48726">
    <property type="entry name" value="Immunoglobulin"/>
    <property type="match status" value="3"/>
</dbReference>
<evidence type="ECO:0000256" key="3">
    <source>
        <dbReference type="ARBA" id="ARBA00023157"/>
    </source>
</evidence>
<evidence type="ECO:0000256" key="2">
    <source>
        <dbReference type="ARBA" id="ARBA00022737"/>
    </source>
</evidence>
<dbReference type="InterPro" id="IPR007110">
    <property type="entry name" value="Ig-like_dom"/>
</dbReference>
<dbReference type="Pfam" id="PF00047">
    <property type="entry name" value="ig"/>
    <property type="match status" value="1"/>
</dbReference>
<keyword evidence="2" id="KW-0677">Repeat</keyword>
<evidence type="ECO:0000313" key="9">
    <source>
        <dbReference type="RefSeq" id="XP_022329347.1"/>
    </source>
</evidence>
<dbReference type="InterPro" id="IPR013098">
    <property type="entry name" value="Ig_I-set"/>
</dbReference>
<keyword evidence="4" id="KW-0393">Immunoglobulin domain</keyword>
<dbReference type="PROSITE" id="PS50835">
    <property type="entry name" value="IG_LIKE"/>
    <property type="match status" value="3"/>
</dbReference>
<dbReference type="KEGG" id="cvn:111128163"/>
<feature type="domain" description="Ig-like" evidence="6">
    <location>
        <begin position="226"/>
        <end position="316"/>
    </location>
</feature>
<dbReference type="InterPro" id="IPR036179">
    <property type="entry name" value="Ig-like_dom_sf"/>
</dbReference>
<dbReference type="Pfam" id="PF07679">
    <property type="entry name" value="I-set"/>
    <property type="match status" value="1"/>
</dbReference>
<dbReference type="GO" id="GO:0043005">
    <property type="term" value="C:neuron projection"/>
    <property type="evidence" value="ECO:0007669"/>
    <property type="project" value="TreeGrafter"/>
</dbReference>
<dbReference type="InterPro" id="IPR003598">
    <property type="entry name" value="Ig_sub2"/>
</dbReference>
<dbReference type="RefSeq" id="XP_022329348.1">
    <property type="nucleotide sequence ID" value="XM_022473640.1"/>
</dbReference>
<dbReference type="OrthoDB" id="10012075at2759"/>
<dbReference type="RefSeq" id="XP_022329346.1">
    <property type="nucleotide sequence ID" value="XM_022473638.1"/>
</dbReference>
<name>A0A8B8DNM9_CRAVI</name>
<dbReference type="PANTHER" id="PTHR12231">
    <property type="entry name" value="CTX-RELATED TYPE I TRANSMEMBRANE PROTEIN"/>
    <property type="match status" value="1"/>
</dbReference>
<evidence type="ECO:0000256" key="5">
    <source>
        <dbReference type="SAM" id="SignalP"/>
    </source>
</evidence>
<dbReference type="GeneID" id="111128163"/>
<dbReference type="Pfam" id="PF13927">
    <property type="entry name" value="Ig_3"/>
    <property type="match status" value="1"/>
</dbReference>
<dbReference type="InterPro" id="IPR013151">
    <property type="entry name" value="Immunoglobulin_dom"/>
</dbReference>